<dbReference type="GO" id="GO:0005737">
    <property type="term" value="C:cytoplasm"/>
    <property type="evidence" value="ECO:0007669"/>
    <property type="project" value="TreeGrafter"/>
</dbReference>
<proteinExistence type="predicted"/>
<name>A0A0F4JGT0_9ACTN</name>
<keyword evidence="4" id="KW-1185">Reference proteome</keyword>
<dbReference type="InterPro" id="IPR016181">
    <property type="entry name" value="Acyl_CoA_acyltransferase"/>
</dbReference>
<dbReference type="PANTHER" id="PTHR43441:SF6">
    <property type="entry name" value="N-ACETYLTRANSFERASE DOMAIN-CONTAINING PROTEIN"/>
    <property type="match status" value="1"/>
</dbReference>
<dbReference type="InterPro" id="IPR000182">
    <property type="entry name" value="GNAT_dom"/>
</dbReference>
<dbReference type="SUPFAM" id="SSF55729">
    <property type="entry name" value="Acyl-CoA N-acyltransferases (Nat)"/>
    <property type="match status" value="1"/>
</dbReference>
<dbReference type="Proteomes" id="UP000033551">
    <property type="component" value="Unassembled WGS sequence"/>
</dbReference>
<dbReference type="STRING" id="68223.GCA_002028425_05697"/>
<dbReference type="AlphaFoldDB" id="A0A0F4JGT0"/>
<organism evidence="3 4">
    <name type="scientific">Streptomyces katrae</name>
    <dbReference type="NCBI Taxonomy" id="68223"/>
    <lineage>
        <taxon>Bacteria</taxon>
        <taxon>Bacillati</taxon>
        <taxon>Actinomycetota</taxon>
        <taxon>Actinomycetes</taxon>
        <taxon>Kitasatosporales</taxon>
        <taxon>Streptomycetaceae</taxon>
        <taxon>Streptomyces</taxon>
    </lineage>
</organism>
<dbReference type="Pfam" id="PF13302">
    <property type="entry name" value="Acetyltransf_3"/>
    <property type="match status" value="1"/>
</dbReference>
<evidence type="ECO:0000256" key="1">
    <source>
        <dbReference type="SAM" id="MobiDB-lite"/>
    </source>
</evidence>
<sequence>MRPRSLRELSAAGPNVLATERFVLRELTADQVAALLRDDVPGDDAAPGYPTAGSRAAATAFGRRTADQHPRGFGMYQVVRCADGRVIGDIGFHAPPHEGSVEVGFGLVESGRGAGYATGALQELTRWALDQPGVTTVVARSAKDNAASQAVLERAGFHRRAEEADLFHYACVRGAA</sequence>
<comment type="caution">
    <text evidence="3">The sequence shown here is derived from an EMBL/GenBank/DDBJ whole genome shotgun (WGS) entry which is preliminary data.</text>
</comment>
<feature type="region of interest" description="Disordered" evidence="1">
    <location>
        <begin position="39"/>
        <end position="63"/>
    </location>
</feature>
<dbReference type="PATRIC" id="fig|68223.7.peg.7685"/>
<protein>
    <recommendedName>
        <fullName evidence="2">N-acetyltransferase domain-containing protein</fullName>
    </recommendedName>
</protein>
<dbReference type="GO" id="GO:1990189">
    <property type="term" value="F:protein N-terminal-serine acetyltransferase activity"/>
    <property type="evidence" value="ECO:0007669"/>
    <property type="project" value="TreeGrafter"/>
</dbReference>
<dbReference type="EMBL" id="JZWV01000433">
    <property type="protein sequence ID" value="KJY32186.1"/>
    <property type="molecule type" value="Genomic_DNA"/>
</dbReference>
<dbReference type="PROSITE" id="PS51186">
    <property type="entry name" value="GNAT"/>
    <property type="match status" value="1"/>
</dbReference>
<gene>
    <name evidence="3" type="ORF">VR44_16440</name>
</gene>
<accession>A0A0F4JGT0</accession>
<evidence type="ECO:0000313" key="3">
    <source>
        <dbReference type="EMBL" id="KJY32186.1"/>
    </source>
</evidence>
<dbReference type="Gene3D" id="3.40.630.30">
    <property type="match status" value="1"/>
</dbReference>
<evidence type="ECO:0000259" key="2">
    <source>
        <dbReference type="PROSITE" id="PS51186"/>
    </source>
</evidence>
<feature type="domain" description="N-acetyltransferase" evidence="2">
    <location>
        <begin position="22"/>
        <end position="176"/>
    </location>
</feature>
<reference evidence="3 4" key="1">
    <citation type="submission" date="2015-02" db="EMBL/GenBank/DDBJ databases">
        <authorList>
            <person name="Ju K.-S."/>
            <person name="Doroghazi J.R."/>
            <person name="Metcalf W."/>
        </authorList>
    </citation>
    <scope>NUCLEOTIDE SEQUENCE [LARGE SCALE GENOMIC DNA]</scope>
    <source>
        <strain evidence="3 4">NRRL ISP-5550</strain>
    </source>
</reference>
<dbReference type="GO" id="GO:0008999">
    <property type="term" value="F:protein-N-terminal-alanine acetyltransferase activity"/>
    <property type="evidence" value="ECO:0007669"/>
    <property type="project" value="TreeGrafter"/>
</dbReference>
<evidence type="ECO:0000313" key="4">
    <source>
        <dbReference type="Proteomes" id="UP000033551"/>
    </source>
</evidence>
<dbReference type="PANTHER" id="PTHR43441">
    <property type="entry name" value="RIBOSOMAL-PROTEIN-SERINE ACETYLTRANSFERASE"/>
    <property type="match status" value="1"/>
</dbReference>
<feature type="compositionally biased region" description="Low complexity" evidence="1">
    <location>
        <begin position="51"/>
        <end position="63"/>
    </location>
</feature>
<dbReference type="InterPro" id="IPR051908">
    <property type="entry name" value="Ribosomal_N-acetyltransferase"/>
</dbReference>